<reference evidence="2 3" key="1">
    <citation type="journal article" date="2014" name="PLoS ONE">
        <title>An emerging Mycoplasma associated with trichomoniasis, vaginal infection and disease.</title>
        <authorList>
            <consortium name="Vaginal Microbiome Consortium"/>
            <person name="Fettweis J.M."/>
            <person name="Serrano M.G."/>
            <person name="Huang B."/>
            <person name="Brooks J.P."/>
            <person name="Glascock A.L."/>
            <person name="Sheth N.U."/>
            <person name="Strauss J.F.III."/>
            <person name="Jefferson K.K."/>
            <person name="Buck G.A."/>
        </authorList>
    </citation>
    <scope>NUCLEOTIDE SEQUENCE [LARGE SCALE GENOMIC DNA]</scope>
    <source>
        <strain evidence="2 3">VCU_M1</strain>
    </source>
</reference>
<evidence type="ECO:0000256" key="1">
    <source>
        <dbReference type="SAM" id="Phobius"/>
    </source>
</evidence>
<evidence type="ECO:0008006" key="4">
    <source>
        <dbReference type="Google" id="ProtNLM"/>
    </source>
</evidence>
<keyword evidence="1" id="KW-1133">Transmembrane helix</keyword>
<sequence>MISFISSSLISRKRVLASSNVLVMWPPDLAEADFLLRISFLTVGFRPRFWTVWTNKTWLDLFLLRLIVFDLKTVNSWCSTLSLVGLKALTSGLLSNIFVLSCSTTLFFLTNFLVVFFTTFLGVVFFATFFVVILATFFVAFLAVFLLLIELVTFGAVVFFLLAFMKLKVNRLYIFVYIKWNIFNMLAFQYCYIVD</sequence>
<evidence type="ECO:0000313" key="2">
    <source>
        <dbReference type="EMBL" id="AIV03615.1"/>
    </source>
</evidence>
<dbReference type="EMBL" id="CP007711">
    <property type="protein sequence ID" value="AIV03615.1"/>
    <property type="molecule type" value="Genomic_DNA"/>
</dbReference>
<dbReference type="KEGG" id="mgj:MGM1_2390"/>
<organism evidence="2 3">
    <name type="scientific">Candidatus Malacoplasma girerdii</name>
    <dbReference type="NCBI Taxonomy" id="1318617"/>
    <lineage>
        <taxon>Bacteria</taxon>
        <taxon>Bacillati</taxon>
        <taxon>Mycoplasmatota</taxon>
        <taxon>Mycoplasmoidales</taxon>
        <taxon>Mycoplasmoidaceae</taxon>
        <taxon>Malacoplasma</taxon>
    </lineage>
</organism>
<feature type="transmembrane region" description="Helical" evidence="1">
    <location>
        <begin position="106"/>
        <end position="133"/>
    </location>
</feature>
<protein>
    <recommendedName>
        <fullName evidence="4">Transmembrane protein</fullName>
    </recommendedName>
</protein>
<name>A0A097SSQ5_9BACT</name>
<keyword evidence="3" id="KW-1185">Reference proteome</keyword>
<evidence type="ECO:0000313" key="3">
    <source>
        <dbReference type="Proteomes" id="UP000030066"/>
    </source>
</evidence>
<proteinExistence type="predicted"/>
<dbReference type="Proteomes" id="UP000030066">
    <property type="component" value="Chromosome"/>
</dbReference>
<accession>A0A097SSQ5</accession>
<dbReference type="HOGENOM" id="CLU_1394117_0_0_14"/>
<keyword evidence="1" id="KW-0812">Transmembrane</keyword>
<dbReference type="AlphaFoldDB" id="A0A097SSQ5"/>
<feature type="transmembrane region" description="Helical" evidence="1">
    <location>
        <begin position="172"/>
        <end position="193"/>
    </location>
</feature>
<keyword evidence="1" id="KW-0472">Membrane</keyword>
<feature type="transmembrane region" description="Helical" evidence="1">
    <location>
        <begin position="139"/>
        <end position="165"/>
    </location>
</feature>
<gene>
    <name evidence="2" type="ORF">MGM1_2390</name>
</gene>
<dbReference type="STRING" id="1318617.MGM1_2390"/>